<keyword evidence="13 16" id="KW-0472">Membrane</keyword>
<dbReference type="InterPro" id="IPR036273">
    <property type="entry name" value="CRAL/TRIO_N_dom_sf"/>
</dbReference>
<evidence type="ECO:0000256" key="7">
    <source>
        <dbReference type="ARBA" id="ARBA00022617"/>
    </source>
</evidence>
<evidence type="ECO:0000256" key="17">
    <source>
        <dbReference type="SAM" id="MobiDB-lite"/>
    </source>
</evidence>
<dbReference type="Gene3D" id="3.40.525.10">
    <property type="entry name" value="CRAL-TRIO lipid binding domain"/>
    <property type="match status" value="1"/>
</dbReference>
<evidence type="ECO:0000256" key="16">
    <source>
        <dbReference type="RuleBase" id="RU367059"/>
    </source>
</evidence>
<evidence type="ECO:0000256" key="15">
    <source>
        <dbReference type="ARBA" id="ARBA00024180"/>
    </source>
</evidence>
<comment type="subcellular location">
    <subcellularLocation>
        <location evidence="16">Cytoplasm</location>
    </subcellularLocation>
    <subcellularLocation>
        <location evidence="2 16">Endoplasmic reticulum membrane</location>
        <topology evidence="2 16">Peripheral membrane protein</topology>
    </subcellularLocation>
    <subcellularLocation>
        <location evidence="16">Microsome membrane</location>
        <topology evidence="16">Peripheral membrane protein</topology>
    </subcellularLocation>
</comment>
<evidence type="ECO:0000313" key="20">
    <source>
        <dbReference type="Proteomes" id="UP001140453"/>
    </source>
</evidence>
<keyword evidence="20" id="KW-1185">Reference proteome</keyword>
<dbReference type="Pfam" id="PF03765">
    <property type="entry name" value="CRAL_TRIO_N"/>
    <property type="match status" value="1"/>
</dbReference>
<dbReference type="InterPro" id="IPR001251">
    <property type="entry name" value="CRAL-TRIO_dom"/>
</dbReference>
<dbReference type="InterPro" id="IPR042938">
    <property type="entry name" value="Sfh5"/>
</dbReference>
<reference evidence="19" key="1">
    <citation type="submission" date="2022-10" db="EMBL/GenBank/DDBJ databases">
        <title>Tapping the CABI collections for fungal endophytes: first genome assemblies for Collariella, Neodidymelliopsis, Ascochyta clinopodiicola, Didymella pomorum, Didymosphaeria variabile, Neocosmospora piperis and Neocucurbitaria cava.</title>
        <authorList>
            <person name="Hill R."/>
        </authorList>
    </citation>
    <scope>NUCLEOTIDE SEQUENCE</scope>
    <source>
        <strain evidence="19">IMI 355082</strain>
    </source>
</reference>
<feature type="domain" description="CRAL-TRIO" evidence="18">
    <location>
        <begin position="238"/>
        <end position="376"/>
    </location>
</feature>
<dbReference type="InterPro" id="IPR011074">
    <property type="entry name" value="CRAL/TRIO_N_dom"/>
</dbReference>
<dbReference type="SMART" id="SM00516">
    <property type="entry name" value="SEC14"/>
    <property type="match status" value="1"/>
</dbReference>
<organism evidence="19 20">
    <name type="scientific">Gnomoniopsis smithogilvyi</name>
    <dbReference type="NCBI Taxonomy" id="1191159"/>
    <lineage>
        <taxon>Eukaryota</taxon>
        <taxon>Fungi</taxon>
        <taxon>Dikarya</taxon>
        <taxon>Ascomycota</taxon>
        <taxon>Pezizomycotina</taxon>
        <taxon>Sordariomycetes</taxon>
        <taxon>Sordariomycetidae</taxon>
        <taxon>Diaporthales</taxon>
        <taxon>Gnomoniaceae</taxon>
        <taxon>Gnomoniopsis</taxon>
    </lineage>
</organism>
<evidence type="ECO:0000259" key="18">
    <source>
        <dbReference type="PROSITE" id="PS50191"/>
    </source>
</evidence>
<dbReference type="Proteomes" id="UP001140453">
    <property type="component" value="Unassembled WGS sequence"/>
</dbReference>
<evidence type="ECO:0000256" key="10">
    <source>
        <dbReference type="ARBA" id="ARBA00022848"/>
    </source>
</evidence>
<dbReference type="GO" id="GO:0043001">
    <property type="term" value="P:Golgi to plasma membrane protein transport"/>
    <property type="evidence" value="ECO:0007669"/>
    <property type="project" value="TreeGrafter"/>
</dbReference>
<dbReference type="GO" id="GO:0008526">
    <property type="term" value="F:phosphatidylinositol transfer activity"/>
    <property type="evidence" value="ECO:0007669"/>
    <property type="project" value="UniProtKB-UniRule"/>
</dbReference>
<feature type="region of interest" description="Disordered" evidence="17">
    <location>
        <begin position="367"/>
        <end position="392"/>
    </location>
</feature>
<keyword evidence="9 16" id="KW-0256">Endoplasmic reticulum</keyword>
<accession>A0A9W8Z508</accession>
<dbReference type="AlphaFoldDB" id="A0A9W8Z508"/>
<keyword evidence="7" id="KW-0349">Heme</keyword>
<dbReference type="GO" id="GO:0005829">
    <property type="term" value="C:cytosol"/>
    <property type="evidence" value="ECO:0007669"/>
    <property type="project" value="TreeGrafter"/>
</dbReference>
<evidence type="ECO:0000256" key="5">
    <source>
        <dbReference type="ARBA" id="ARBA00022448"/>
    </source>
</evidence>
<dbReference type="SUPFAM" id="SSF52087">
    <property type="entry name" value="CRAL/TRIO domain"/>
    <property type="match status" value="1"/>
</dbReference>
<dbReference type="GO" id="GO:0046872">
    <property type="term" value="F:metal ion binding"/>
    <property type="evidence" value="ECO:0007669"/>
    <property type="project" value="UniProtKB-KW"/>
</dbReference>
<keyword evidence="11" id="KW-0408">Iron</keyword>
<dbReference type="EMBL" id="JAPEVB010000001">
    <property type="protein sequence ID" value="KAJ4397810.1"/>
    <property type="molecule type" value="Genomic_DNA"/>
</dbReference>
<dbReference type="CDD" id="cd00170">
    <property type="entry name" value="SEC14"/>
    <property type="match status" value="1"/>
</dbReference>
<dbReference type="PROSITE" id="PS50191">
    <property type="entry name" value="CRAL_TRIO"/>
    <property type="match status" value="1"/>
</dbReference>
<gene>
    <name evidence="19" type="primary">SFH5</name>
    <name evidence="19" type="ORF">N0V93_002047</name>
</gene>
<keyword evidence="12 16" id="KW-0445">Lipid transport</keyword>
<dbReference type="InterPro" id="IPR036865">
    <property type="entry name" value="CRAL-TRIO_dom_sf"/>
</dbReference>
<evidence type="ECO:0000256" key="9">
    <source>
        <dbReference type="ARBA" id="ARBA00022824"/>
    </source>
</evidence>
<name>A0A9W8Z508_9PEZI</name>
<keyword evidence="6 16" id="KW-0963">Cytoplasm</keyword>
<evidence type="ECO:0000256" key="1">
    <source>
        <dbReference type="ARBA" id="ARBA00001970"/>
    </source>
</evidence>
<evidence type="ECO:0000256" key="8">
    <source>
        <dbReference type="ARBA" id="ARBA00022723"/>
    </source>
</evidence>
<evidence type="ECO:0000256" key="3">
    <source>
        <dbReference type="ARBA" id="ARBA00006667"/>
    </source>
</evidence>
<evidence type="ECO:0000256" key="2">
    <source>
        <dbReference type="ARBA" id="ARBA00004406"/>
    </source>
</evidence>
<dbReference type="GO" id="GO:0005886">
    <property type="term" value="C:plasma membrane"/>
    <property type="evidence" value="ECO:0007669"/>
    <property type="project" value="TreeGrafter"/>
</dbReference>
<feature type="compositionally biased region" description="Basic and acidic residues" evidence="17">
    <location>
        <begin position="60"/>
        <end position="93"/>
    </location>
</feature>
<dbReference type="OrthoDB" id="75724at2759"/>
<dbReference type="Pfam" id="PF00650">
    <property type="entry name" value="CRAL_TRIO"/>
    <property type="match status" value="1"/>
</dbReference>
<dbReference type="SUPFAM" id="SSF46938">
    <property type="entry name" value="CRAL/TRIO N-terminal domain"/>
    <property type="match status" value="1"/>
</dbReference>
<feature type="compositionally biased region" description="Low complexity" evidence="17">
    <location>
        <begin position="31"/>
        <end position="59"/>
    </location>
</feature>
<dbReference type="PANTHER" id="PTHR47669:SF1">
    <property type="entry name" value="PHOSPHATIDYLINOSITOL TRANSFER PROTEIN SFH5"/>
    <property type="match status" value="1"/>
</dbReference>
<dbReference type="GO" id="GO:0017157">
    <property type="term" value="P:regulation of exocytosis"/>
    <property type="evidence" value="ECO:0007669"/>
    <property type="project" value="TreeGrafter"/>
</dbReference>
<evidence type="ECO:0000256" key="12">
    <source>
        <dbReference type="ARBA" id="ARBA00023055"/>
    </source>
</evidence>
<proteinExistence type="inferred from homology"/>
<evidence type="ECO:0000256" key="4">
    <source>
        <dbReference type="ARBA" id="ARBA00018320"/>
    </source>
</evidence>
<comment type="caution">
    <text evidence="19">The sequence shown here is derived from an EMBL/GenBank/DDBJ whole genome shotgun (WGS) entry which is preliminary data.</text>
</comment>
<comment type="catalytic activity">
    <reaction evidence="14">
        <text>a 1,2-diacyl-sn-glycero-3-phospho-(1D-myo-inositol)(in) = a 1,2-diacyl-sn-glycero-3-phospho-(1D-myo-inositol)(out)</text>
        <dbReference type="Rhea" id="RHEA:38691"/>
        <dbReference type="ChEBI" id="CHEBI:57880"/>
    </reaction>
    <physiologicalReaction direction="left-to-right" evidence="14">
        <dbReference type="Rhea" id="RHEA:38692"/>
    </physiologicalReaction>
</comment>
<comment type="cofactor">
    <cofactor evidence="1">
        <name>heme b</name>
        <dbReference type="ChEBI" id="CHEBI:60344"/>
    </cofactor>
</comment>
<evidence type="ECO:0000313" key="19">
    <source>
        <dbReference type="EMBL" id="KAJ4397810.1"/>
    </source>
</evidence>
<evidence type="ECO:0000256" key="13">
    <source>
        <dbReference type="ARBA" id="ARBA00023136"/>
    </source>
</evidence>
<comment type="similarity">
    <text evidence="3 16">Belongs to the SFH5 family.</text>
</comment>
<comment type="function">
    <text evidence="15">Non-classical phosphatidylinositol (PtdIns) transfer protein (PITP), which exhibits PtdIns-binding/transfer activity in the absence of detectable PtdCho-binding/transfer activity. Regulates PtdIns(4,5)P2 homeostasis at the plasma membrane. Heme-binding protein that may play a role in organic oxidant-induced stress responses.</text>
</comment>
<evidence type="ECO:0000256" key="14">
    <source>
        <dbReference type="ARBA" id="ARBA00024146"/>
    </source>
</evidence>
<sequence length="392" mass="42353">MADANTEVPSVEAAPVSATENQSGKSEPPETAAGQNKTTTGGAGTKQASEAPAAASEPAANKDEGSVEPVKETIAGSDKEDKAQAPVDKEAKTDSQTAPPVEAPVAAKETAPVKTPFDQFDAKLPEILKEVDHDEMWGVKLVSPASSHIPTGIVIQKFLNANDGDLNKAVEQFTGALKFRKEKKPLDLVTKAFSANKFADLGAVTVYDVKESPVPEVFTWNLYGNVKGKMDEVFVPLEEFMDYRIALQELGIQQLKLSSATEPITAEKDPYKINQVHDYKSISFLRQNPNVKAASTEVIKKFALAYPELLKEKFFVNVPAIMGWMYAVIKVFIAEKTAKKFHPMANGANLAAEFKASGFDETQLPKEYGGKGGSGDGKMKDIPGLVNELKFE</sequence>
<evidence type="ECO:0000256" key="6">
    <source>
        <dbReference type="ARBA" id="ARBA00022490"/>
    </source>
</evidence>
<evidence type="ECO:0000256" key="11">
    <source>
        <dbReference type="ARBA" id="ARBA00023004"/>
    </source>
</evidence>
<feature type="region of interest" description="Disordered" evidence="17">
    <location>
        <begin position="1"/>
        <end position="110"/>
    </location>
</feature>
<dbReference type="GO" id="GO:0005789">
    <property type="term" value="C:endoplasmic reticulum membrane"/>
    <property type="evidence" value="ECO:0007669"/>
    <property type="project" value="UniProtKB-SubCell"/>
</dbReference>
<protein>
    <recommendedName>
        <fullName evidence="4 16">Phosphatidylinositol transfer protein SFH5</fullName>
        <shortName evidence="16">PITP SFH5</shortName>
    </recommendedName>
</protein>
<keyword evidence="8" id="KW-0479">Metal-binding</keyword>
<feature type="compositionally biased region" description="Low complexity" evidence="17">
    <location>
        <begin position="97"/>
        <end position="110"/>
    </location>
</feature>
<dbReference type="PANTHER" id="PTHR47669">
    <property type="entry name" value="PHOSPHATIDYLINOSITOL TRANSFER PROTEIN SFH5"/>
    <property type="match status" value="1"/>
</dbReference>
<keyword evidence="10 16" id="KW-0492">Microsome</keyword>
<dbReference type="GO" id="GO:0032541">
    <property type="term" value="C:cortical endoplasmic reticulum"/>
    <property type="evidence" value="ECO:0007669"/>
    <property type="project" value="TreeGrafter"/>
</dbReference>
<keyword evidence="5 16" id="KW-0813">Transport</keyword>